<dbReference type="STRING" id="574376.BAMA_02450"/>
<comment type="caution">
    <text evidence="1">The sequence shown here is derived from an EMBL/GenBank/DDBJ whole genome shotgun (WGS) entry which is preliminary data.</text>
</comment>
<sequence length="99" mass="11450">MVEGKGPDRYKTWPAPPFTQKRALLNLFLFLKKKNITYTFLFNTPESVVISTFLHLFSKLGESKVEKHHEKMIKLLLQNGNKQSILTFVNLRAEVVVTT</sequence>
<evidence type="ECO:0000313" key="1">
    <source>
        <dbReference type="EMBL" id="KEK18955.1"/>
    </source>
</evidence>
<protein>
    <submittedName>
        <fullName evidence="1">Uncharacterized protein</fullName>
    </submittedName>
</protein>
<dbReference type="EMBL" id="JOTN01000010">
    <property type="protein sequence ID" value="KEK18955.1"/>
    <property type="molecule type" value="Genomic_DNA"/>
</dbReference>
<gene>
    <name evidence="1" type="ORF">BAMA_02450</name>
</gene>
<proteinExistence type="predicted"/>
<organism evidence="1 2">
    <name type="scientific">Bacillus manliponensis</name>
    <dbReference type="NCBI Taxonomy" id="574376"/>
    <lineage>
        <taxon>Bacteria</taxon>
        <taxon>Bacillati</taxon>
        <taxon>Bacillota</taxon>
        <taxon>Bacilli</taxon>
        <taxon>Bacillales</taxon>
        <taxon>Bacillaceae</taxon>
        <taxon>Bacillus</taxon>
        <taxon>Bacillus cereus group</taxon>
    </lineage>
</organism>
<reference evidence="1 2" key="1">
    <citation type="submission" date="2014-06" db="EMBL/GenBank/DDBJ databases">
        <title>Draft genome sequence of Bacillus manliponensis JCM 15802 (MCCC 1A00708).</title>
        <authorList>
            <person name="Lai Q."/>
            <person name="Liu Y."/>
            <person name="Shao Z."/>
        </authorList>
    </citation>
    <scope>NUCLEOTIDE SEQUENCE [LARGE SCALE GENOMIC DNA]</scope>
    <source>
        <strain evidence="1 2">JCM 15802</strain>
    </source>
</reference>
<keyword evidence="2" id="KW-1185">Reference proteome</keyword>
<dbReference type="AlphaFoldDB" id="A0A073JXH0"/>
<evidence type="ECO:0000313" key="2">
    <source>
        <dbReference type="Proteomes" id="UP000027822"/>
    </source>
</evidence>
<accession>A0A073JXH0</accession>
<dbReference type="Proteomes" id="UP000027822">
    <property type="component" value="Unassembled WGS sequence"/>
</dbReference>
<name>A0A073JXH0_9BACI</name>